<keyword evidence="1" id="KW-0812">Transmembrane</keyword>
<name>A0A0M1MZK9_9MOLU</name>
<dbReference type="EMBL" id="LHCF01000032">
    <property type="protein sequence ID" value="KOR75230.1"/>
    <property type="molecule type" value="Genomic_DNA"/>
</dbReference>
<reference evidence="3" key="1">
    <citation type="submission" date="2015-05" db="EMBL/GenBank/DDBJ databases">
        <title>Draft genome sequence of 'Candidatus Phytoplasma Pruni' strain CX, a plant pathogenic bacterium.</title>
        <authorList>
            <person name="Lee I.-M."/>
            <person name="Bottner-Parker K.D."/>
            <person name="Shao J."/>
            <person name="Gundersen-Rindal D.E."/>
            <person name="Zhao Y."/>
            <person name="Davis R.E."/>
        </authorList>
    </citation>
    <scope>NUCLEOTIDE SEQUENCE [LARGE SCALE GENOMIC DNA]</scope>
    <source>
        <strain evidence="3">CX</strain>
    </source>
</reference>
<evidence type="ECO:0000313" key="3">
    <source>
        <dbReference type="Proteomes" id="UP000037386"/>
    </source>
</evidence>
<feature type="transmembrane region" description="Helical" evidence="1">
    <location>
        <begin position="12"/>
        <end position="31"/>
    </location>
</feature>
<gene>
    <name evidence="2" type="ORF">CPX_001804</name>
</gene>
<accession>A0A0M1MZK9</accession>
<keyword evidence="1" id="KW-0472">Membrane</keyword>
<dbReference type="PATRIC" id="fig|479893.3.peg.631"/>
<protein>
    <submittedName>
        <fullName evidence="2">Uncharacterized protein</fullName>
    </submittedName>
</protein>
<dbReference type="STRING" id="479893.CPX_001804"/>
<keyword evidence="1" id="KW-1133">Transmembrane helix</keyword>
<dbReference type="Proteomes" id="UP000037386">
    <property type="component" value="Unassembled WGS sequence"/>
</dbReference>
<evidence type="ECO:0000313" key="2">
    <source>
        <dbReference type="EMBL" id="KOR75230.1"/>
    </source>
</evidence>
<evidence type="ECO:0000256" key="1">
    <source>
        <dbReference type="SAM" id="Phobius"/>
    </source>
</evidence>
<sequence>MRNNNNLLDNFICLLMGSIVGIFIYVNFFLVRKEIPIEENNNLVVVQQEKLILEVKNSLLDYNNNNYLYKKDIVIIINKIIERLKEKND</sequence>
<organism evidence="2 3">
    <name type="scientific">Candidatus Phytoplasma pruni</name>
    <dbReference type="NCBI Taxonomy" id="479893"/>
    <lineage>
        <taxon>Bacteria</taxon>
        <taxon>Bacillati</taxon>
        <taxon>Mycoplasmatota</taxon>
        <taxon>Mollicutes</taxon>
        <taxon>Acholeplasmatales</taxon>
        <taxon>Acholeplasmataceae</taxon>
        <taxon>Candidatus Phytoplasma</taxon>
        <taxon>16SrIII (X-disease group)</taxon>
    </lineage>
</organism>
<dbReference type="RefSeq" id="WP_053521623.1">
    <property type="nucleotide sequence ID" value="NZ_LHCF01000032.1"/>
</dbReference>
<comment type="caution">
    <text evidence="2">The sequence shown here is derived from an EMBL/GenBank/DDBJ whole genome shotgun (WGS) entry which is preliminary data.</text>
</comment>
<proteinExistence type="predicted"/>
<dbReference type="AlphaFoldDB" id="A0A0M1MZK9"/>